<dbReference type="HOGENOM" id="CLU_008023_2_0_1"/>
<evidence type="ECO:0000256" key="12">
    <source>
        <dbReference type="ARBA" id="ARBA00022840"/>
    </source>
</evidence>
<evidence type="ECO:0000313" key="18">
    <source>
        <dbReference type="Proteomes" id="UP000017559"/>
    </source>
</evidence>
<comment type="pathway">
    <text evidence="4">Cofactor biosynthesis; tetrahydrofolate biosynthesis; 7,8-dihydrofolate from 2-amino-4-hydroxy-6-hydroxymethyl-7,8-dihydropteridine diphosphate and 4-aminobenzoate: step 1/2.</text>
</comment>
<dbReference type="Pfam" id="PF00809">
    <property type="entry name" value="Pterin_bind"/>
    <property type="match status" value="1"/>
</dbReference>
<evidence type="ECO:0000256" key="3">
    <source>
        <dbReference type="ARBA" id="ARBA00001946"/>
    </source>
</evidence>
<dbReference type="InterPro" id="IPR035907">
    <property type="entry name" value="Hppk_sf"/>
</dbReference>
<dbReference type="GO" id="GO:0046656">
    <property type="term" value="P:folic acid biosynthetic process"/>
    <property type="evidence" value="ECO:0007669"/>
    <property type="project" value="UniProtKB-KW"/>
</dbReference>
<reference evidence="17 18" key="1">
    <citation type="journal article" date="2014" name="BMC Genomics">
        <title>Genome and secretome analysis of the hemibiotrophic fungal pathogen, Moniliophthora roreri, which causes frosty pod rot disease of cacao: mechanisms of the biotrophic and necrotrophic phases.</title>
        <authorList>
            <person name="Meinhardt L.W."/>
            <person name="Costa G.G.L."/>
            <person name="Thomazella D.P.T."/>
            <person name="Teixeira P.J.P.L."/>
            <person name="Carazzolle M.F."/>
            <person name="Schuster S.C."/>
            <person name="Carlson J.E."/>
            <person name="Guiltinan M.J."/>
            <person name="Mieczkowski P."/>
            <person name="Farmer A."/>
            <person name="Ramaraj T."/>
            <person name="Crozier J."/>
            <person name="Davis R.E."/>
            <person name="Shao J."/>
            <person name="Melnick R.L."/>
            <person name="Pereira G.A.G."/>
            <person name="Bailey B.A."/>
        </authorList>
    </citation>
    <scope>NUCLEOTIDE SEQUENCE [LARGE SCALE GENOMIC DNA]</scope>
    <source>
        <strain evidence="17 18">MCA 2997</strain>
    </source>
</reference>
<dbReference type="SMART" id="SM00905">
    <property type="entry name" value="FolB"/>
    <property type="match status" value="1"/>
</dbReference>
<dbReference type="Pfam" id="PF01288">
    <property type="entry name" value="HPPK"/>
    <property type="match status" value="1"/>
</dbReference>
<evidence type="ECO:0000256" key="14">
    <source>
        <dbReference type="ARBA" id="ARBA00022909"/>
    </source>
</evidence>
<dbReference type="OrthoDB" id="615426at2759"/>
<evidence type="ECO:0000256" key="6">
    <source>
        <dbReference type="ARBA" id="ARBA00009640"/>
    </source>
</evidence>
<dbReference type="SUPFAM" id="SSF55083">
    <property type="entry name" value="6-hydroxymethyl-7,8-dihydropterin pyrophosphokinase, HPPK"/>
    <property type="match status" value="1"/>
</dbReference>
<dbReference type="InterPro" id="IPR006390">
    <property type="entry name" value="DHP_synth_dom"/>
</dbReference>
<evidence type="ECO:0000256" key="2">
    <source>
        <dbReference type="ARBA" id="ARBA00000198"/>
    </source>
</evidence>
<dbReference type="STRING" id="1381753.V2XV70"/>
<dbReference type="CDD" id="cd00483">
    <property type="entry name" value="HPPK"/>
    <property type="match status" value="1"/>
</dbReference>
<dbReference type="KEGG" id="mrr:Moror_15039"/>
<comment type="catalytic activity">
    <reaction evidence="1">
        <text>(7,8-dihydropterin-6-yl)methyl diphosphate + 4-aminobenzoate = 7,8-dihydropteroate + diphosphate</text>
        <dbReference type="Rhea" id="RHEA:19949"/>
        <dbReference type="ChEBI" id="CHEBI:17836"/>
        <dbReference type="ChEBI" id="CHEBI:17839"/>
        <dbReference type="ChEBI" id="CHEBI:33019"/>
        <dbReference type="ChEBI" id="CHEBI:72950"/>
        <dbReference type="EC" id="2.5.1.15"/>
    </reaction>
</comment>
<dbReference type="GO" id="GO:0046654">
    <property type="term" value="P:tetrahydrofolate biosynthetic process"/>
    <property type="evidence" value="ECO:0007669"/>
    <property type="project" value="UniProtKB-UniPathway"/>
</dbReference>
<evidence type="ECO:0000256" key="11">
    <source>
        <dbReference type="ARBA" id="ARBA00022777"/>
    </source>
</evidence>
<dbReference type="AlphaFoldDB" id="V2XV70"/>
<dbReference type="CDD" id="cd00739">
    <property type="entry name" value="DHPS"/>
    <property type="match status" value="1"/>
</dbReference>
<comment type="catalytic activity">
    <reaction evidence="2">
        <text>6-hydroxymethyl-7,8-dihydropterin + ATP = (7,8-dihydropterin-6-yl)methyl diphosphate + AMP + H(+)</text>
        <dbReference type="Rhea" id="RHEA:11412"/>
        <dbReference type="ChEBI" id="CHEBI:15378"/>
        <dbReference type="ChEBI" id="CHEBI:30616"/>
        <dbReference type="ChEBI" id="CHEBI:44841"/>
        <dbReference type="ChEBI" id="CHEBI:72950"/>
        <dbReference type="ChEBI" id="CHEBI:456215"/>
        <dbReference type="EC" id="2.7.6.3"/>
    </reaction>
</comment>
<evidence type="ECO:0000256" key="9">
    <source>
        <dbReference type="ARBA" id="ARBA00022723"/>
    </source>
</evidence>
<dbReference type="SUPFAM" id="SSF51717">
    <property type="entry name" value="Dihydropteroate synthetase-like"/>
    <property type="match status" value="1"/>
</dbReference>
<evidence type="ECO:0000313" key="17">
    <source>
        <dbReference type="EMBL" id="ESK83299.1"/>
    </source>
</evidence>
<dbReference type="GO" id="GO:0004150">
    <property type="term" value="F:dihydroneopterin aldolase activity"/>
    <property type="evidence" value="ECO:0007669"/>
    <property type="project" value="InterPro"/>
</dbReference>
<proteinExistence type="inferred from homology"/>
<keyword evidence="9" id="KW-0479">Metal-binding</keyword>
<dbReference type="PROSITE" id="PS00792">
    <property type="entry name" value="DHPS_1"/>
    <property type="match status" value="1"/>
</dbReference>
<feature type="domain" description="Pterin-binding" evidence="16">
    <location>
        <begin position="517"/>
        <end position="814"/>
    </location>
</feature>
<dbReference type="GO" id="GO:0016301">
    <property type="term" value="F:kinase activity"/>
    <property type="evidence" value="ECO:0007669"/>
    <property type="project" value="UniProtKB-KW"/>
</dbReference>
<dbReference type="SUPFAM" id="SSF55620">
    <property type="entry name" value="Tetrahydrobiopterin biosynthesis enzymes-like"/>
    <property type="match status" value="1"/>
</dbReference>
<name>V2XV70_MONRO</name>
<dbReference type="PROSITE" id="PS50972">
    <property type="entry name" value="PTERIN_BINDING"/>
    <property type="match status" value="1"/>
</dbReference>
<evidence type="ECO:0000256" key="15">
    <source>
        <dbReference type="ARBA" id="ARBA00023268"/>
    </source>
</evidence>
<dbReference type="NCBIfam" id="TIGR01498">
    <property type="entry name" value="folK"/>
    <property type="match status" value="1"/>
</dbReference>
<dbReference type="GO" id="GO:0005524">
    <property type="term" value="F:ATP binding"/>
    <property type="evidence" value="ECO:0007669"/>
    <property type="project" value="UniProtKB-KW"/>
</dbReference>
<dbReference type="Gene3D" id="3.30.70.560">
    <property type="entry name" value="7,8-Dihydro-6-hydroxymethylpterin-pyrophosphokinase HPPK"/>
    <property type="match status" value="1"/>
</dbReference>
<keyword evidence="12" id="KW-0067">ATP-binding</keyword>
<dbReference type="GO" id="GO:0004156">
    <property type="term" value="F:dihydropteroate synthase activity"/>
    <property type="evidence" value="ECO:0007669"/>
    <property type="project" value="UniProtKB-EC"/>
</dbReference>
<dbReference type="Proteomes" id="UP000017559">
    <property type="component" value="Unassembled WGS sequence"/>
</dbReference>
<dbReference type="Gene3D" id="3.30.1130.10">
    <property type="match status" value="2"/>
</dbReference>
<keyword evidence="13" id="KW-0460">Magnesium</keyword>
<dbReference type="NCBIfam" id="TIGR01496">
    <property type="entry name" value="DHPS"/>
    <property type="match status" value="1"/>
</dbReference>
<dbReference type="PANTHER" id="PTHR20941:SF1">
    <property type="entry name" value="FOLIC ACID SYNTHESIS PROTEIN FOL1"/>
    <property type="match status" value="1"/>
</dbReference>
<protein>
    <submittedName>
        <fullName evidence="17">Folic acid synthesis protein</fullName>
    </submittedName>
</protein>
<sequence>MSELNSDIIRVNDLSLTVLLSTGARWPPKTVSKPTSQPLLISLAIPHDVRGTAETDDLSQSINYSTLASTLRTSLSPPSLSNLQPVFPSLEAITTRAFDLLLNPSSSSSPSLSGAWLKVAQVKPPLHCKAAGIESHATTGKETGWHAHKVRHFIENLECNTIIGVNPAERLERQRVQINISIVYEGGFNLEQDSVDFRAITRGLYDSVEKTGYLTLEALVSFIALETLRELYKERKNSTPKVIVKAAKPYALVFAGSSEVEICRTFEDYRGELEFPSSIVQVTRNFGESESHTAIIALGSNIGDSFQNIEQALRLLEQPQQVTEEGASFRRDAFLDIMNTSFLYESAPMYVTNQPPFINCACLVETNIEPLVLLSVVKKIEEIVGRVPSIRNGPRAIDLDIILYDNLVIDTRPTDTRKDLENLKGELVVPHPRMTEREFVLRPIFDMIPDYIHPVYHKTINTLLQELLFVLEDAPMKRVIPFPRLPISPQDTLPPPTLTHWTYPIPGVRYAPGAMKTHLMAILNTTPDSFSDGSEHNTMPAALKYVQDAISGGADIIDVGGYSTRPGAAFVSEDEEIRRVAPIIAAAREMDRCSQTPFSVDTFRPEVARAAILAGANCINDVYAFTGPESYPDSVETDGCMTEMKKTAREYAVPVILMHSRGDAGKNKDYDSFKYARDPAVVEGIRIELGKKVDAIVKGKGGARRWMVIVDPGVGFSKSVEDNLATLRNAAAVIADVQVGSGGDRRRNPLAGFPQLIGSSRKSFLGQILSAKHGKPCGPHDRLWATGATVSCAVQQGATVVRVHDVSQMHDTVSISDSLWR</sequence>
<dbReference type="InterPro" id="IPR006157">
    <property type="entry name" value="FolB_dom"/>
</dbReference>
<dbReference type="PROSITE" id="PS00793">
    <property type="entry name" value="DHPS_2"/>
    <property type="match status" value="1"/>
</dbReference>
<evidence type="ECO:0000259" key="16">
    <source>
        <dbReference type="PROSITE" id="PS50972"/>
    </source>
</evidence>
<comment type="similarity">
    <text evidence="6">In the N-terminal section; belongs to the DHNA family.</text>
</comment>
<dbReference type="GO" id="GO:0005740">
    <property type="term" value="C:mitochondrial envelope"/>
    <property type="evidence" value="ECO:0007669"/>
    <property type="project" value="TreeGrafter"/>
</dbReference>
<comment type="pathway">
    <text evidence="5">Cofactor biosynthesis; tetrahydrofolate biosynthesis; 2-amino-4-hydroxy-6-hydroxymethyl-7,8-dihydropteridine diphosphate from 7,8-dihydroneopterin triphosphate: step 4/4.</text>
</comment>
<keyword evidence="15" id="KW-0511">Multifunctional enzyme</keyword>
<dbReference type="InterPro" id="IPR043133">
    <property type="entry name" value="GTP-CH-I_C/QueF"/>
</dbReference>
<dbReference type="EMBL" id="AWSO01001591">
    <property type="protein sequence ID" value="ESK83299.1"/>
    <property type="molecule type" value="Genomic_DNA"/>
</dbReference>
<comment type="similarity">
    <text evidence="7">In the C-terminal section; belongs to the DHPS family.</text>
</comment>
<evidence type="ECO:0000256" key="8">
    <source>
        <dbReference type="ARBA" id="ARBA00022679"/>
    </source>
</evidence>
<keyword evidence="18" id="KW-1185">Reference proteome</keyword>
<evidence type="ECO:0000256" key="5">
    <source>
        <dbReference type="ARBA" id="ARBA00005051"/>
    </source>
</evidence>
<evidence type="ECO:0000256" key="4">
    <source>
        <dbReference type="ARBA" id="ARBA00004763"/>
    </source>
</evidence>
<dbReference type="GO" id="GO:0003848">
    <property type="term" value="F:2-amino-4-hydroxy-6-hydroxymethyldihydropteridine diphosphokinase activity"/>
    <property type="evidence" value="ECO:0007669"/>
    <property type="project" value="UniProtKB-EC"/>
</dbReference>
<dbReference type="InterPro" id="IPR000489">
    <property type="entry name" value="Pterin-binding_dom"/>
</dbReference>
<dbReference type="PANTHER" id="PTHR20941">
    <property type="entry name" value="FOLATE SYNTHESIS PROTEINS"/>
    <property type="match status" value="1"/>
</dbReference>
<evidence type="ECO:0000256" key="1">
    <source>
        <dbReference type="ARBA" id="ARBA00000012"/>
    </source>
</evidence>
<dbReference type="InterPro" id="IPR000550">
    <property type="entry name" value="Hppk"/>
</dbReference>
<keyword evidence="8" id="KW-0808">Transferase</keyword>
<dbReference type="UniPathway" id="UPA00077">
    <property type="reaction ID" value="UER00155"/>
</dbReference>
<dbReference type="Pfam" id="PF02152">
    <property type="entry name" value="FolB"/>
    <property type="match status" value="1"/>
</dbReference>
<evidence type="ECO:0000256" key="13">
    <source>
        <dbReference type="ARBA" id="ARBA00022842"/>
    </source>
</evidence>
<dbReference type="InterPro" id="IPR011005">
    <property type="entry name" value="Dihydropteroate_synth-like_sf"/>
</dbReference>
<gene>
    <name evidence="17" type="ORF">Moror_15039</name>
</gene>
<evidence type="ECO:0000256" key="10">
    <source>
        <dbReference type="ARBA" id="ARBA00022741"/>
    </source>
</evidence>
<keyword evidence="14" id="KW-0289">Folate biosynthesis</keyword>
<organism evidence="17 18">
    <name type="scientific">Moniliophthora roreri (strain MCA 2997)</name>
    <name type="common">Cocoa frosty pod rot fungus</name>
    <name type="synonym">Crinipellis roreri</name>
    <dbReference type="NCBI Taxonomy" id="1381753"/>
    <lineage>
        <taxon>Eukaryota</taxon>
        <taxon>Fungi</taxon>
        <taxon>Dikarya</taxon>
        <taxon>Basidiomycota</taxon>
        <taxon>Agaricomycotina</taxon>
        <taxon>Agaricomycetes</taxon>
        <taxon>Agaricomycetidae</taxon>
        <taxon>Agaricales</taxon>
        <taxon>Marasmiineae</taxon>
        <taxon>Marasmiaceae</taxon>
        <taxon>Moniliophthora</taxon>
    </lineage>
</organism>
<keyword evidence="10" id="KW-0547">Nucleotide-binding</keyword>
<dbReference type="Gene3D" id="3.20.20.20">
    <property type="entry name" value="Dihydropteroate synthase-like"/>
    <property type="match status" value="1"/>
</dbReference>
<comment type="cofactor">
    <cofactor evidence="3">
        <name>Mg(2+)</name>
        <dbReference type="ChEBI" id="CHEBI:18420"/>
    </cofactor>
</comment>
<keyword evidence="11" id="KW-0418">Kinase</keyword>
<dbReference type="InterPro" id="IPR045031">
    <property type="entry name" value="DHP_synth-like"/>
</dbReference>
<accession>V2XV70</accession>
<evidence type="ECO:0000256" key="7">
    <source>
        <dbReference type="ARBA" id="ARBA00009951"/>
    </source>
</evidence>
<dbReference type="PROSITE" id="PS00794">
    <property type="entry name" value="HPPK"/>
    <property type="match status" value="1"/>
</dbReference>
<dbReference type="GO" id="GO:0046872">
    <property type="term" value="F:metal ion binding"/>
    <property type="evidence" value="ECO:0007669"/>
    <property type="project" value="UniProtKB-KW"/>
</dbReference>
<comment type="caution">
    <text evidence="17">The sequence shown here is derived from an EMBL/GenBank/DDBJ whole genome shotgun (WGS) entry which is preliminary data.</text>
</comment>